<feature type="compositionally biased region" description="Polar residues" evidence="1">
    <location>
        <begin position="1144"/>
        <end position="1165"/>
    </location>
</feature>
<proteinExistence type="predicted"/>
<dbReference type="GO" id="GO:0008157">
    <property type="term" value="F:protein phosphatase 1 binding"/>
    <property type="evidence" value="ECO:0007669"/>
    <property type="project" value="TreeGrafter"/>
</dbReference>
<name>A0A8S4B8D2_9TELE</name>
<dbReference type="InterPro" id="IPR050782">
    <property type="entry name" value="PP1_regulatory_subunit_3"/>
</dbReference>
<feature type="compositionally biased region" description="Basic and acidic residues" evidence="1">
    <location>
        <begin position="1196"/>
        <end position="1207"/>
    </location>
</feature>
<accession>A0A8S4B8D2</accession>
<keyword evidence="2" id="KW-1133">Transmembrane helix</keyword>
<dbReference type="GO" id="GO:0005979">
    <property type="term" value="P:regulation of glycogen biosynthetic process"/>
    <property type="evidence" value="ECO:0007669"/>
    <property type="project" value="TreeGrafter"/>
</dbReference>
<feature type="transmembrane region" description="Helical" evidence="2">
    <location>
        <begin position="1265"/>
        <end position="1298"/>
    </location>
</feature>
<dbReference type="InterPro" id="IPR005036">
    <property type="entry name" value="CBM21_dom"/>
</dbReference>
<feature type="region of interest" description="Disordered" evidence="1">
    <location>
        <begin position="737"/>
        <end position="758"/>
    </location>
</feature>
<feature type="region of interest" description="Disordered" evidence="1">
    <location>
        <begin position="372"/>
        <end position="421"/>
    </location>
</feature>
<keyword evidence="3" id="KW-0732">Signal</keyword>
<feature type="region of interest" description="Disordered" evidence="1">
    <location>
        <begin position="1184"/>
        <end position="1237"/>
    </location>
</feature>
<keyword evidence="6" id="KW-1185">Reference proteome</keyword>
<dbReference type="GO" id="GO:2001069">
    <property type="term" value="F:glycogen binding"/>
    <property type="evidence" value="ECO:0007669"/>
    <property type="project" value="TreeGrafter"/>
</dbReference>
<dbReference type="PANTHER" id="PTHR12307">
    <property type="entry name" value="PROTEIN PHOSPHATASE 1 REGULATORY SUBUNIT"/>
    <property type="match status" value="1"/>
</dbReference>
<evidence type="ECO:0000313" key="6">
    <source>
        <dbReference type="Proteomes" id="UP000677803"/>
    </source>
</evidence>
<feature type="region of interest" description="Disordered" evidence="1">
    <location>
        <begin position="1144"/>
        <end position="1167"/>
    </location>
</feature>
<feature type="compositionally biased region" description="Acidic residues" evidence="1">
    <location>
        <begin position="56"/>
        <end position="78"/>
    </location>
</feature>
<dbReference type="Gene3D" id="2.60.40.2440">
    <property type="entry name" value="Carbohydrate binding type-21 domain"/>
    <property type="match status" value="1"/>
</dbReference>
<keyword evidence="2" id="KW-0472">Membrane</keyword>
<evidence type="ECO:0000256" key="2">
    <source>
        <dbReference type="SAM" id="Phobius"/>
    </source>
</evidence>
<dbReference type="EMBL" id="CAJRST010011113">
    <property type="protein sequence ID" value="CAG5927662.1"/>
    <property type="molecule type" value="Genomic_DNA"/>
</dbReference>
<feature type="compositionally biased region" description="Polar residues" evidence="1">
    <location>
        <begin position="961"/>
        <end position="972"/>
    </location>
</feature>
<evidence type="ECO:0000256" key="1">
    <source>
        <dbReference type="SAM" id="MobiDB-lite"/>
    </source>
</evidence>
<protein>
    <submittedName>
        <fullName evidence="5">(Atlantic silverside) hypothetical protein</fullName>
    </submittedName>
</protein>
<keyword evidence="2" id="KW-0812">Transmembrane</keyword>
<feature type="region of interest" description="Disordered" evidence="1">
    <location>
        <begin position="961"/>
        <end position="1047"/>
    </location>
</feature>
<dbReference type="OrthoDB" id="1881at2759"/>
<feature type="compositionally biased region" description="Polar residues" evidence="1">
    <location>
        <begin position="1184"/>
        <end position="1195"/>
    </location>
</feature>
<evidence type="ECO:0000259" key="4">
    <source>
        <dbReference type="PROSITE" id="PS51159"/>
    </source>
</evidence>
<dbReference type="CDD" id="cd22255">
    <property type="entry name" value="PBD_PPP1R3A"/>
    <property type="match status" value="1"/>
</dbReference>
<feature type="region of interest" description="Disordered" evidence="1">
    <location>
        <begin position="25"/>
        <end position="104"/>
    </location>
</feature>
<dbReference type="InterPro" id="IPR038175">
    <property type="entry name" value="CBM21_dom_sf"/>
</dbReference>
<dbReference type="GO" id="GO:0000164">
    <property type="term" value="C:protein phosphatase type 1 complex"/>
    <property type="evidence" value="ECO:0007669"/>
    <property type="project" value="TreeGrafter"/>
</dbReference>
<sequence length="1313" mass="145456">MGLCCHLLAIFRHVLLQEAGRSYPGRARGTLVQPDRRQDRPTASRTMEALYLQPPEESEAMAEEEEEEEKCGEQDEGGMEASSSAGCSTEEEADEDSEPEPPPVVRRKVSFADAFGLDLVSVKEFDNVEATEPEPVSWSGDRPAAHALEEFYLSCLFTAPSSPEELEQRLQAQMVELESIELLPGTSTLRGHVRVANLCYSKSVYARVSLDRWGSFFDLLAEYVPGSSDRKTDRFTFRYTLVPPFDKEGVRIEFCLRYETSVGTFWANNKDMNYVLFCHQRGLVKEHGAQTHEESSSYRSKKSSLRANRNGSTEEKTKETIYTNAIAAESDTPLKAKKTVSEKMGSSCEENKLWVESIKRRRKATRLAHVQDHFFKKRQQLPKAPPDNSAYGGKPHATSALGEATGIDHKSQKVQSSESPPVLTYHQIPLLPLDWNSDAQQQWGAADDILTGGAKVTLSKASKENRPAVNDTWESIPKASSSEKPSVSDVWQVFPNGPGHRDRSDVPESEWLQAAALVSLSNDKEPRIQNAARSQEFAELAGGTLSVAGALNAEDRRPVEACVGSPGDDIAEARDASQRSQTNSVTDTPREFSLERAPPVSEDAVDSPKECHKHEDGERESKGIMERAQGRAGDEPRTLHTADLVTSSGELETTDMTAMPESQNASAIDRISQGAREDEALSSSEDGEVTGTAHNAGDDILAFRETISQETKDGARCDFSTSRQGVEEGITMSHAEKKGEGTFRAGKTKESEDSTRRTNEVVRENLEGNLQQNQTVATEANENVPSNHQQMEIFKKTACKETERQIGTDMRMIKTLDEQLNTKGSQLLRSGQMGSPSFTLGECVQKRGDSAPTQIDQSAELKSETGEQASNVNQIAERKCFSCDGGAMEGGEINPSAHKKPTAELEEAFEKNRETLGPCPADECNPKLLELVEFKPTHLEGQKEDVSSEISLEEVVSVQNGTKRGFSTGSQHEMSEKIEEGSQEDERVSVGKLKMEASGESMDNVENPKGQRESAMKDELSVEVESSPWGEDKKQSDGTKDPITAENRASLEVIEPGLEQMFIERFGEDLVRRIWEEVFVPEVQPLRSDANSVDEMRSGLTDSTPGCHLVSQKDLSDTFDSGVFSLTEPETDLKSRLCRGLEQTSLAESSEYSPKDGSQSLTTKEPTPVFRELQIDLDSRAHLGQNTPLTEPAQDQENHHSPIKERPVNPQEAACQTGEHEKESPDQSAHQFGKHLSSSEKAKEPDALLWWTALFALSHITKRLIYTFLVSGFFVIVFLYDFPALFPLYMFSLCWWILKWKRHQAMAEKAAEG</sequence>
<feature type="compositionally biased region" description="Polar residues" evidence="1">
    <location>
        <begin position="644"/>
        <end position="666"/>
    </location>
</feature>
<feature type="compositionally biased region" description="Basic and acidic residues" evidence="1">
    <location>
        <begin position="973"/>
        <end position="997"/>
    </location>
</feature>
<evidence type="ECO:0000256" key="3">
    <source>
        <dbReference type="SAM" id="SignalP"/>
    </source>
</evidence>
<feature type="compositionally biased region" description="Basic and acidic residues" evidence="1">
    <location>
        <begin position="1030"/>
        <end position="1040"/>
    </location>
</feature>
<gene>
    <name evidence="5" type="ORF">MMEN_LOCUS11475</name>
</gene>
<dbReference type="PANTHER" id="PTHR12307:SF2">
    <property type="entry name" value="PROTEIN PHOSPHATASE 1 REGULATORY SUBUNIT 3A"/>
    <property type="match status" value="1"/>
</dbReference>
<dbReference type="Proteomes" id="UP000677803">
    <property type="component" value="Unassembled WGS sequence"/>
</dbReference>
<dbReference type="Pfam" id="PF03370">
    <property type="entry name" value="CBM_21"/>
    <property type="match status" value="1"/>
</dbReference>
<dbReference type="PROSITE" id="PS51159">
    <property type="entry name" value="CBM21"/>
    <property type="match status" value="1"/>
</dbReference>
<feature type="compositionally biased region" description="Basic and acidic residues" evidence="1">
    <location>
        <begin position="1009"/>
        <end position="1020"/>
    </location>
</feature>
<feature type="signal peptide" evidence="3">
    <location>
        <begin position="1"/>
        <end position="16"/>
    </location>
</feature>
<feature type="region of interest" description="Disordered" evidence="1">
    <location>
        <begin position="288"/>
        <end position="319"/>
    </location>
</feature>
<comment type="caution">
    <text evidence="5">The sequence shown here is derived from an EMBL/GenBank/DDBJ whole genome shotgun (WGS) entry which is preliminary data.</text>
</comment>
<feature type="chain" id="PRO_5035746772" evidence="3">
    <location>
        <begin position="17"/>
        <end position="1313"/>
    </location>
</feature>
<organism evidence="5 6">
    <name type="scientific">Menidia menidia</name>
    <name type="common">Atlantic silverside</name>
    <dbReference type="NCBI Taxonomy" id="238744"/>
    <lineage>
        <taxon>Eukaryota</taxon>
        <taxon>Metazoa</taxon>
        <taxon>Chordata</taxon>
        <taxon>Craniata</taxon>
        <taxon>Vertebrata</taxon>
        <taxon>Euteleostomi</taxon>
        <taxon>Actinopterygii</taxon>
        <taxon>Neopterygii</taxon>
        <taxon>Teleostei</taxon>
        <taxon>Neoteleostei</taxon>
        <taxon>Acanthomorphata</taxon>
        <taxon>Ovalentaria</taxon>
        <taxon>Atherinomorphae</taxon>
        <taxon>Atheriniformes</taxon>
        <taxon>Atherinopsidae</taxon>
        <taxon>Menidiinae</taxon>
        <taxon>Menidia</taxon>
    </lineage>
</organism>
<feature type="domain" description="CBM21" evidence="4">
    <location>
        <begin position="167"/>
        <end position="277"/>
    </location>
</feature>
<reference evidence="5" key="1">
    <citation type="submission" date="2021-05" db="EMBL/GenBank/DDBJ databases">
        <authorList>
            <person name="Tigano A."/>
        </authorList>
    </citation>
    <scope>NUCLEOTIDE SEQUENCE</scope>
</reference>
<evidence type="ECO:0000313" key="5">
    <source>
        <dbReference type="EMBL" id="CAG5927662.1"/>
    </source>
</evidence>
<feature type="compositionally biased region" description="Basic and acidic residues" evidence="1">
    <location>
        <begin position="606"/>
        <end position="640"/>
    </location>
</feature>
<feature type="compositionally biased region" description="Acidic residues" evidence="1">
    <location>
        <begin position="89"/>
        <end position="99"/>
    </location>
</feature>
<feature type="region of interest" description="Disordered" evidence="1">
    <location>
        <begin position="558"/>
        <end position="698"/>
    </location>
</feature>
<feature type="compositionally biased region" description="Polar residues" evidence="1">
    <location>
        <begin position="578"/>
        <end position="587"/>
    </location>
</feature>